<dbReference type="PANTHER" id="PTHR38664:SF1">
    <property type="entry name" value="SLR0058 PROTEIN"/>
    <property type="match status" value="1"/>
</dbReference>
<dbReference type="Pfam" id="PF05597">
    <property type="entry name" value="Phasin"/>
    <property type="match status" value="1"/>
</dbReference>
<name>S3MWY1_9GAMM</name>
<dbReference type="HOGENOM" id="CLU_113343_2_0_6"/>
<organism evidence="3 4">
    <name type="scientific">Acinetobacter rudis CIP 110305</name>
    <dbReference type="NCBI Taxonomy" id="421052"/>
    <lineage>
        <taxon>Bacteria</taxon>
        <taxon>Pseudomonadati</taxon>
        <taxon>Pseudomonadota</taxon>
        <taxon>Gammaproteobacteria</taxon>
        <taxon>Moraxellales</taxon>
        <taxon>Moraxellaceae</taxon>
        <taxon>Acinetobacter</taxon>
    </lineage>
</organism>
<evidence type="ECO:0008006" key="5">
    <source>
        <dbReference type="Google" id="ProtNLM"/>
    </source>
</evidence>
<dbReference type="eggNOG" id="COG3937">
    <property type="taxonomic scope" value="Bacteria"/>
</dbReference>
<dbReference type="STRING" id="632955.GCA_000829675_00350"/>
<dbReference type="InterPro" id="IPR008769">
    <property type="entry name" value="PhaF_PhaI"/>
</dbReference>
<accession>S3MWY1</accession>
<evidence type="ECO:0000256" key="1">
    <source>
        <dbReference type="SAM" id="Coils"/>
    </source>
</evidence>
<dbReference type="PATRIC" id="fig|421052.3.peg.2252"/>
<dbReference type="RefSeq" id="WP_016656712.1">
    <property type="nucleotide sequence ID" value="NZ_KE340353.1"/>
</dbReference>
<gene>
    <name evidence="3" type="ORF">F945_02308</name>
</gene>
<dbReference type="PANTHER" id="PTHR38664">
    <property type="entry name" value="SLR0058 PROTEIN"/>
    <property type="match status" value="1"/>
</dbReference>
<comment type="caution">
    <text evidence="3">The sequence shown here is derived from an EMBL/GenBank/DDBJ whole genome shotgun (WGS) entry which is preliminary data.</text>
</comment>
<dbReference type="EMBL" id="ATGI01000031">
    <property type="protein sequence ID" value="EPF71962.1"/>
    <property type="molecule type" value="Genomic_DNA"/>
</dbReference>
<keyword evidence="1" id="KW-0175">Coiled coil</keyword>
<keyword evidence="4" id="KW-1185">Reference proteome</keyword>
<feature type="region of interest" description="Disordered" evidence="2">
    <location>
        <begin position="1"/>
        <end position="35"/>
    </location>
</feature>
<dbReference type="AlphaFoldDB" id="S3MWY1"/>
<sequence>MGHKKNNSEAVAAEEQQNSQRAKKSKIQATSSTKTSLDFRKYTKQIWLAGLGAFSRVEEEGNKLFESLVKVGEELEHSTEQIIEQHFSHAEQRSESLVSHPKSRVDKLLEHSLQHALARLGLVTVQDLHRIESLIIELHQKVDSLAEENQELKKELKKNQLS</sequence>
<reference evidence="3 4" key="1">
    <citation type="submission" date="2013-06" db="EMBL/GenBank/DDBJ databases">
        <title>The Genome Sequence of Acinetobacter rudis CIP 110305.</title>
        <authorList>
            <consortium name="The Broad Institute Genome Sequencing Platform"/>
            <consortium name="The Broad Institute Genome Sequencing Center for Infectious Disease"/>
            <person name="Cerqueira G."/>
            <person name="Feldgarden M."/>
            <person name="Courvalin P."/>
            <person name="Perichon B."/>
            <person name="Grillot-Courvalin C."/>
            <person name="Clermont D."/>
            <person name="Rocha E."/>
            <person name="Yoon E.-J."/>
            <person name="Nemec A."/>
            <person name="Young S.K."/>
            <person name="Zeng Q."/>
            <person name="Gargeya S."/>
            <person name="Fitzgerald M."/>
            <person name="Abouelleil A."/>
            <person name="Alvarado L."/>
            <person name="Berlin A.M."/>
            <person name="Chapman S.B."/>
            <person name="Dewar J."/>
            <person name="Goldberg J."/>
            <person name="Griggs A."/>
            <person name="Gujja S."/>
            <person name="Hansen M."/>
            <person name="Howarth C."/>
            <person name="Imamovic A."/>
            <person name="Larimer J."/>
            <person name="McCowan C."/>
            <person name="Murphy C."/>
            <person name="Pearson M."/>
            <person name="Priest M."/>
            <person name="Roberts A."/>
            <person name="Saif S."/>
            <person name="Shea T."/>
            <person name="Sykes S."/>
            <person name="Wortman J."/>
            <person name="Nusbaum C."/>
            <person name="Birren B."/>
        </authorList>
    </citation>
    <scope>NUCLEOTIDE SEQUENCE [LARGE SCALE GENOMIC DNA]</scope>
    <source>
        <strain evidence="3 4">CIP 110305</strain>
    </source>
</reference>
<dbReference type="OrthoDB" id="5801582at2"/>
<evidence type="ECO:0000313" key="4">
    <source>
        <dbReference type="Proteomes" id="UP000014568"/>
    </source>
</evidence>
<proteinExistence type="predicted"/>
<evidence type="ECO:0000313" key="3">
    <source>
        <dbReference type="EMBL" id="EPF71962.1"/>
    </source>
</evidence>
<feature type="coiled-coil region" evidence="1">
    <location>
        <begin position="128"/>
        <end position="162"/>
    </location>
</feature>
<protein>
    <recommendedName>
        <fullName evidence="5">Poly(Hydroxyalkanoate) granule-associated protein</fullName>
    </recommendedName>
</protein>
<dbReference type="Proteomes" id="UP000014568">
    <property type="component" value="Unassembled WGS sequence"/>
</dbReference>
<evidence type="ECO:0000256" key="2">
    <source>
        <dbReference type="SAM" id="MobiDB-lite"/>
    </source>
</evidence>